<evidence type="ECO:0000313" key="2">
    <source>
        <dbReference type="Proteomes" id="UP001060215"/>
    </source>
</evidence>
<protein>
    <submittedName>
        <fullName evidence="1">Uncharacterized protein</fullName>
    </submittedName>
</protein>
<evidence type="ECO:0000313" key="1">
    <source>
        <dbReference type="EMBL" id="KAI8020289.1"/>
    </source>
</evidence>
<dbReference type="Proteomes" id="UP001060215">
    <property type="component" value="Chromosome 2"/>
</dbReference>
<comment type="caution">
    <text evidence="1">The sequence shown here is derived from an EMBL/GenBank/DDBJ whole genome shotgun (WGS) entry which is preliminary data.</text>
</comment>
<sequence length="82" mass="9567">MRVVVVIKVVVCLLSLLGDRQQHKSLADGQVHYKGVMMGTQDQNRKMGRRVLLGKQETASWWLSEDYSMPRRRRHVHNNLQP</sequence>
<proteinExistence type="predicted"/>
<name>A0ACC0I5W0_9ERIC</name>
<dbReference type="EMBL" id="CM045759">
    <property type="protein sequence ID" value="KAI8020289.1"/>
    <property type="molecule type" value="Genomic_DNA"/>
</dbReference>
<organism evidence="1 2">
    <name type="scientific">Camellia lanceoleosa</name>
    <dbReference type="NCBI Taxonomy" id="1840588"/>
    <lineage>
        <taxon>Eukaryota</taxon>
        <taxon>Viridiplantae</taxon>
        <taxon>Streptophyta</taxon>
        <taxon>Embryophyta</taxon>
        <taxon>Tracheophyta</taxon>
        <taxon>Spermatophyta</taxon>
        <taxon>Magnoliopsida</taxon>
        <taxon>eudicotyledons</taxon>
        <taxon>Gunneridae</taxon>
        <taxon>Pentapetalae</taxon>
        <taxon>asterids</taxon>
        <taxon>Ericales</taxon>
        <taxon>Theaceae</taxon>
        <taxon>Camellia</taxon>
    </lineage>
</organism>
<accession>A0ACC0I5W0</accession>
<gene>
    <name evidence="1" type="ORF">LOK49_LG04G03582</name>
</gene>
<keyword evidence="2" id="KW-1185">Reference proteome</keyword>
<reference evidence="1 2" key="1">
    <citation type="journal article" date="2022" name="Plant J.">
        <title>Chromosome-level genome of Camellia lanceoleosa provides a valuable resource for understanding genome evolution and self-incompatibility.</title>
        <authorList>
            <person name="Gong W."/>
            <person name="Xiao S."/>
            <person name="Wang L."/>
            <person name="Liao Z."/>
            <person name="Chang Y."/>
            <person name="Mo W."/>
            <person name="Hu G."/>
            <person name="Li W."/>
            <person name="Zhao G."/>
            <person name="Zhu H."/>
            <person name="Hu X."/>
            <person name="Ji K."/>
            <person name="Xiang X."/>
            <person name="Song Q."/>
            <person name="Yuan D."/>
            <person name="Jin S."/>
            <person name="Zhang L."/>
        </authorList>
    </citation>
    <scope>NUCLEOTIDE SEQUENCE [LARGE SCALE GENOMIC DNA]</scope>
    <source>
        <strain evidence="1">SQ_2022a</strain>
    </source>
</reference>